<dbReference type="AlphaFoldDB" id="A0A1S2LEK4"/>
<dbReference type="GO" id="GO:0003887">
    <property type="term" value="F:DNA-directed DNA polymerase activity"/>
    <property type="evidence" value="ECO:0007669"/>
    <property type="project" value="UniProtKB-KW"/>
</dbReference>
<dbReference type="InterPro" id="IPR004805">
    <property type="entry name" value="DnaE2/DnaE/PolC"/>
</dbReference>
<dbReference type="Pfam" id="PF02811">
    <property type="entry name" value="PHP"/>
    <property type="match status" value="1"/>
</dbReference>
<dbReference type="Pfam" id="PF01336">
    <property type="entry name" value="tRNA_anti-codon"/>
    <property type="match status" value="1"/>
</dbReference>
<dbReference type="Pfam" id="PF14579">
    <property type="entry name" value="HHH_6"/>
    <property type="match status" value="1"/>
</dbReference>
<evidence type="ECO:0000259" key="11">
    <source>
        <dbReference type="SMART" id="SM00481"/>
    </source>
</evidence>
<evidence type="ECO:0000256" key="3">
    <source>
        <dbReference type="ARBA" id="ARBA00012417"/>
    </source>
</evidence>
<dbReference type="InterPro" id="IPR004365">
    <property type="entry name" value="NA-bd_OB_tRNA"/>
</dbReference>
<evidence type="ECO:0000313" key="13">
    <source>
        <dbReference type="Proteomes" id="UP000180098"/>
    </source>
</evidence>
<comment type="function">
    <text evidence="9">DNA polymerase III is a complex, multichain enzyme responsible for most of the replicative synthesis in bacteria. This DNA polymerase also exhibits 3' to 5' exonuclease activity. The alpha chain is the DNA polymerase.</text>
</comment>
<dbReference type="InterPro" id="IPR041931">
    <property type="entry name" value="DNA_pol3_alpha_thumb_dom"/>
</dbReference>
<comment type="subcellular location">
    <subcellularLocation>
        <location evidence="1">Cytoplasm</location>
    </subcellularLocation>
</comment>
<dbReference type="Gene3D" id="1.10.150.870">
    <property type="match status" value="1"/>
</dbReference>
<dbReference type="EC" id="2.7.7.7" evidence="3"/>
<evidence type="ECO:0000256" key="7">
    <source>
        <dbReference type="ARBA" id="ARBA00022705"/>
    </source>
</evidence>
<keyword evidence="7" id="KW-0235">DNA replication</keyword>
<sequence length="1123" mass="127099">MGFAHLHINTEYSLLKSAAKIDTLVQRAKELQFSALAITDQNVMYGVIPFYKACKNAGIKPIIGLELSVVGDDGRETRLILLAKTLKGYQNLLKLSSVAQILPTTNTKQVQKKHLFAYCEDLIAISSPYKGEIQQLLAEGSTQLAIKKVKEYELSFPSNFYVGIQDHFLAEEKELNLQLLQLSKKQELKLVATNQVMYVDKKDAIAHKCLLAIDEGTTLKELKSAFSTEEYYLKSKEDMYELFKHVPQSIANAEFIANSCNVEISFGGQTLPKYPLPEDEHAKQTLEKICYQGLKQRYNHISNDIEARLRYELEVIDKMNFNDYFLIVWDFMKFAHDHQMVTGPGRGSAAGSLVAYVLNITNVDPIKYDLLFERFLNPERITMPDIDIDFPDTRREEVIQYVFEKYGKNHVAQIITFGTLAAKAALRDVGKVIGIPLKKIDVVAKQITSRPNITIEEVVRETPSLKSQIKADEEVKNWFQLAKRVEGIPRHASTHAAGIVISEQPLTNNVPLQEGHYDVLLTQYPMNTLEELGLLKMDFLGLRNLSFIEEIINHIVQDEDKRIDLNRIPFNDEKTFQLLSKGDTTGVFQLESPGMKRVLSDLKPTEFEDIVAVNALYRPGPMENIPLYIAGKHKKRKVSYVHEDLKPILEKTYGVIVYQEQIMQIASKLAGFSLGEADILRRAVSKKKLDTLEGERSKFVSGCLARGYAQNVATDVYDLIVRFANYGFNRSHSVAYSVIAYQLAYLKANYPTAFFAALLSNAIGGQQKVKQYMVDAKQRGIDVLKPSINNSAAYFTIAENKKINFGLASLKNVGAKVIEEIVLERNKKGPFKDIFEFCARMKSKQMNRRTLEALVAAGCFDELGHHRAGLLATLDYALEYGEKVKEIDENGQTALFKDEIVKPSFVQVPPFKEPEKLYFEKEVLGFYVSSHPIEGYLDVLESHQRTKVSSALLDEEKSAVRLGGLVESVRVIKTKKGEQMAFLKISDESGEIDITVFPKIYREYYQTINEGALIFLVGRLELSKGRKQLIAEKLTDVKEVKKKPADKQQILYLKITQSHASNEQLSQLKNILKKYSGQIKVILFYEAERRYIELSDDFSVSGSNQCLEALCNILGKQNVVIKS</sequence>
<evidence type="ECO:0000256" key="2">
    <source>
        <dbReference type="ARBA" id="ARBA00009496"/>
    </source>
</evidence>
<dbReference type="GO" id="GO:0008408">
    <property type="term" value="F:3'-5' exonuclease activity"/>
    <property type="evidence" value="ECO:0007669"/>
    <property type="project" value="InterPro"/>
</dbReference>
<dbReference type="SMART" id="SM00481">
    <property type="entry name" value="POLIIIAc"/>
    <property type="match status" value="1"/>
</dbReference>
<comment type="caution">
    <text evidence="12">The sequence shown here is derived from an EMBL/GenBank/DDBJ whole genome shotgun (WGS) entry which is preliminary data.</text>
</comment>
<dbReference type="GO" id="GO:0005737">
    <property type="term" value="C:cytoplasm"/>
    <property type="evidence" value="ECO:0007669"/>
    <property type="project" value="UniProtKB-SubCell"/>
</dbReference>
<feature type="domain" description="Polymerase/histidinol phosphatase N-terminal" evidence="11">
    <location>
        <begin position="4"/>
        <end position="71"/>
    </location>
</feature>
<comment type="similarity">
    <text evidence="2">Belongs to the DNA polymerase type-C family. DnaE subfamily.</text>
</comment>
<evidence type="ECO:0000313" key="12">
    <source>
        <dbReference type="EMBL" id="OIJ10949.1"/>
    </source>
</evidence>
<dbReference type="GO" id="GO:0003676">
    <property type="term" value="F:nucleic acid binding"/>
    <property type="evidence" value="ECO:0007669"/>
    <property type="project" value="InterPro"/>
</dbReference>
<keyword evidence="8" id="KW-0239">DNA-directed DNA polymerase</keyword>
<keyword evidence="13" id="KW-1185">Reference proteome</keyword>
<evidence type="ECO:0000256" key="8">
    <source>
        <dbReference type="ARBA" id="ARBA00022932"/>
    </source>
</evidence>
<dbReference type="Pfam" id="PF17657">
    <property type="entry name" value="DNA_pol3_finger"/>
    <property type="match status" value="1"/>
</dbReference>
<dbReference type="InterPro" id="IPR004013">
    <property type="entry name" value="PHP_dom"/>
</dbReference>
<dbReference type="InterPro" id="IPR011708">
    <property type="entry name" value="DNA_pol3_alpha_NTPase_dom"/>
</dbReference>
<evidence type="ECO:0000256" key="6">
    <source>
        <dbReference type="ARBA" id="ARBA00022695"/>
    </source>
</evidence>
<reference evidence="12 13" key="1">
    <citation type="submission" date="2016-10" db="EMBL/GenBank/DDBJ databases">
        <title>Draft genome sequences of four alkaliphilic bacteria belonging to the Anaerobacillus genus.</title>
        <authorList>
            <person name="Bassil N.M."/>
            <person name="Lloyd J.R."/>
        </authorList>
    </citation>
    <scope>NUCLEOTIDE SEQUENCE [LARGE SCALE GENOMIC DNA]</scope>
    <source>
        <strain evidence="12 13">DSM 15340</strain>
    </source>
</reference>
<evidence type="ECO:0000256" key="1">
    <source>
        <dbReference type="ARBA" id="ARBA00004496"/>
    </source>
</evidence>
<proteinExistence type="inferred from homology"/>
<keyword evidence="6" id="KW-0548">Nucleotidyltransferase</keyword>
<dbReference type="Gene3D" id="1.10.10.1600">
    <property type="entry name" value="Bacterial DNA polymerase III alpha subunit, thumb domain"/>
    <property type="match status" value="1"/>
</dbReference>
<accession>A0A1S2LEK4</accession>
<dbReference type="Pfam" id="PF07733">
    <property type="entry name" value="DNA_pol3_alpha"/>
    <property type="match status" value="1"/>
</dbReference>
<dbReference type="InterPro" id="IPR003141">
    <property type="entry name" value="Pol/His_phosphatase_N"/>
</dbReference>
<dbReference type="GO" id="GO:0006260">
    <property type="term" value="P:DNA replication"/>
    <property type="evidence" value="ECO:0007669"/>
    <property type="project" value="UniProtKB-KW"/>
</dbReference>
<protein>
    <recommendedName>
        <fullName evidence="4">DNA polymerase III subunit alpha</fullName>
        <ecNumber evidence="3">2.7.7.7</ecNumber>
    </recommendedName>
</protein>
<dbReference type="OrthoDB" id="9803237at2"/>
<gene>
    <name evidence="12" type="ORF">BKP35_12745</name>
</gene>
<dbReference type="RefSeq" id="WP_071313738.1">
    <property type="nucleotide sequence ID" value="NZ_MLQQ01000035.1"/>
</dbReference>
<evidence type="ECO:0000256" key="9">
    <source>
        <dbReference type="ARBA" id="ARBA00025611"/>
    </source>
</evidence>
<evidence type="ECO:0000256" key="10">
    <source>
        <dbReference type="ARBA" id="ARBA00049244"/>
    </source>
</evidence>
<dbReference type="CDD" id="cd04485">
    <property type="entry name" value="DnaE_OBF"/>
    <property type="match status" value="1"/>
</dbReference>
<dbReference type="Gene3D" id="3.20.20.140">
    <property type="entry name" value="Metal-dependent hydrolases"/>
    <property type="match status" value="1"/>
</dbReference>
<dbReference type="PANTHER" id="PTHR32294:SF0">
    <property type="entry name" value="DNA POLYMERASE III SUBUNIT ALPHA"/>
    <property type="match status" value="1"/>
</dbReference>
<dbReference type="InterPro" id="IPR040982">
    <property type="entry name" value="DNA_pol3_finger"/>
</dbReference>
<keyword evidence="5" id="KW-0808">Transferase</keyword>
<name>A0A1S2LEK4_9BACI</name>
<evidence type="ECO:0000256" key="4">
    <source>
        <dbReference type="ARBA" id="ARBA00019114"/>
    </source>
</evidence>
<dbReference type="NCBIfam" id="TIGR00594">
    <property type="entry name" value="polc"/>
    <property type="match status" value="1"/>
</dbReference>
<comment type="catalytic activity">
    <reaction evidence="10">
        <text>DNA(n) + a 2'-deoxyribonucleoside 5'-triphosphate = DNA(n+1) + diphosphate</text>
        <dbReference type="Rhea" id="RHEA:22508"/>
        <dbReference type="Rhea" id="RHEA-COMP:17339"/>
        <dbReference type="Rhea" id="RHEA-COMP:17340"/>
        <dbReference type="ChEBI" id="CHEBI:33019"/>
        <dbReference type="ChEBI" id="CHEBI:61560"/>
        <dbReference type="ChEBI" id="CHEBI:173112"/>
        <dbReference type="EC" id="2.7.7.7"/>
    </reaction>
</comment>
<dbReference type="NCBIfam" id="NF005298">
    <property type="entry name" value="PRK06826.1"/>
    <property type="match status" value="1"/>
</dbReference>
<dbReference type="SUPFAM" id="SSF89550">
    <property type="entry name" value="PHP domain-like"/>
    <property type="match status" value="1"/>
</dbReference>
<organism evidence="12 13">
    <name type="scientific">Anaerobacillus arseniciselenatis</name>
    <dbReference type="NCBI Taxonomy" id="85682"/>
    <lineage>
        <taxon>Bacteria</taxon>
        <taxon>Bacillati</taxon>
        <taxon>Bacillota</taxon>
        <taxon>Bacilli</taxon>
        <taxon>Bacillales</taxon>
        <taxon>Bacillaceae</taxon>
        <taxon>Anaerobacillus</taxon>
    </lineage>
</organism>
<dbReference type="NCBIfam" id="NF004226">
    <property type="entry name" value="PRK05673.1"/>
    <property type="match status" value="1"/>
</dbReference>
<dbReference type="EMBL" id="MLQQ01000035">
    <property type="protein sequence ID" value="OIJ10949.1"/>
    <property type="molecule type" value="Genomic_DNA"/>
</dbReference>
<dbReference type="PANTHER" id="PTHR32294">
    <property type="entry name" value="DNA POLYMERASE III SUBUNIT ALPHA"/>
    <property type="match status" value="1"/>
</dbReference>
<evidence type="ECO:0000256" key="5">
    <source>
        <dbReference type="ARBA" id="ARBA00022679"/>
    </source>
</evidence>
<dbReference type="InterPro" id="IPR029460">
    <property type="entry name" value="DNAPol_HHH"/>
</dbReference>
<dbReference type="InterPro" id="IPR016195">
    <property type="entry name" value="Pol/histidinol_Pase-like"/>
</dbReference>
<dbReference type="Proteomes" id="UP000180098">
    <property type="component" value="Unassembled WGS sequence"/>
</dbReference>